<comment type="caution">
    <text evidence="2">The sequence shown here is derived from an EMBL/GenBank/DDBJ whole genome shotgun (WGS) entry which is preliminary data.</text>
</comment>
<protein>
    <submittedName>
        <fullName evidence="2">Uncharacterized protein</fullName>
    </submittedName>
</protein>
<dbReference type="AlphaFoldDB" id="A0AAE0GP63"/>
<accession>A0AAE0GP63</accession>
<feature type="compositionally biased region" description="Low complexity" evidence="1">
    <location>
        <begin position="250"/>
        <end position="263"/>
    </location>
</feature>
<dbReference type="EMBL" id="LGRX02003799">
    <property type="protein sequence ID" value="KAK3281565.1"/>
    <property type="molecule type" value="Genomic_DNA"/>
</dbReference>
<proteinExistence type="predicted"/>
<feature type="compositionally biased region" description="Polar residues" evidence="1">
    <location>
        <begin position="289"/>
        <end position="308"/>
    </location>
</feature>
<evidence type="ECO:0000313" key="2">
    <source>
        <dbReference type="EMBL" id="KAK3281565.1"/>
    </source>
</evidence>
<sequence>MKSVGALLPLWTSTLRILTQHGGNCPHWLEQREAIDASIPGSTPGTRSWESTGLRRAAMRSSNPLCTLDTEVGTIPGTTGDAGLPGAWCSLHAVHQYKLRKLRRSPLGLSSSSSSQDSTTLERTPQPHETLEDSEITSRLSNPTLQKTANETITDTTSVVKQEDSSPSSLCFTQQMAAAEVHEAEQLNSHTLDPDPSSLCFTQQMAAAEVQEAEQLNRHSLDPDPIVGELLQSGERHTPDGAFPTSTAISDTTHMSSTTSGTTRVSLTASDTTHVSPTTSGTTHVSPTASNTTHVSPTVSGTTLSNAAHESLTSDDTSYVGPTPNIEPSGTLHSVEMEDLCSHPTEDVDLLDEEFYAACKLMSECRAAVDEHLPNLKCERIRKDVGSAVEVRR</sequence>
<reference evidence="2 3" key="1">
    <citation type="journal article" date="2015" name="Genome Biol. Evol.">
        <title>Comparative Genomics of a Bacterivorous Green Alga Reveals Evolutionary Causalities and Consequences of Phago-Mixotrophic Mode of Nutrition.</title>
        <authorList>
            <person name="Burns J.A."/>
            <person name="Paasch A."/>
            <person name="Narechania A."/>
            <person name="Kim E."/>
        </authorList>
    </citation>
    <scope>NUCLEOTIDE SEQUENCE [LARGE SCALE GENOMIC DNA]</scope>
    <source>
        <strain evidence="2 3">PLY_AMNH</strain>
    </source>
</reference>
<keyword evidence="3" id="KW-1185">Reference proteome</keyword>
<organism evidence="2 3">
    <name type="scientific">Cymbomonas tetramitiformis</name>
    <dbReference type="NCBI Taxonomy" id="36881"/>
    <lineage>
        <taxon>Eukaryota</taxon>
        <taxon>Viridiplantae</taxon>
        <taxon>Chlorophyta</taxon>
        <taxon>Pyramimonadophyceae</taxon>
        <taxon>Pyramimonadales</taxon>
        <taxon>Pyramimonadaceae</taxon>
        <taxon>Cymbomonas</taxon>
    </lineage>
</organism>
<gene>
    <name evidence="2" type="ORF">CYMTET_10654</name>
</gene>
<name>A0AAE0GP63_9CHLO</name>
<feature type="region of interest" description="Disordered" evidence="1">
    <location>
        <begin position="105"/>
        <end position="143"/>
    </location>
</feature>
<feature type="compositionally biased region" description="Low complexity" evidence="1">
    <location>
        <begin position="272"/>
        <end position="288"/>
    </location>
</feature>
<dbReference type="Proteomes" id="UP001190700">
    <property type="component" value="Unassembled WGS sequence"/>
</dbReference>
<evidence type="ECO:0000256" key="1">
    <source>
        <dbReference type="SAM" id="MobiDB-lite"/>
    </source>
</evidence>
<evidence type="ECO:0000313" key="3">
    <source>
        <dbReference type="Proteomes" id="UP001190700"/>
    </source>
</evidence>
<feature type="region of interest" description="Disordered" evidence="1">
    <location>
        <begin position="234"/>
        <end position="321"/>
    </location>
</feature>
<feature type="compositionally biased region" description="Low complexity" evidence="1">
    <location>
        <begin position="105"/>
        <end position="118"/>
    </location>
</feature>